<protein>
    <submittedName>
        <fullName evidence="2">Uncharacterized protein</fullName>
    </submittedName>
</protein>
<dbReference type="Proteomes" id="UP000615446">
    <property type="component" value="Unassembled WGS sequence"/>
</dbReference>
<feature type="signal peptide" evidence="1">
    <location>
        <begin position="1"/>
        <end position="19"/>
    </location>
</feature>
<gene>
    <name evidence="2" type="ORF">RCL2_001277300</name>
</gene>
<sequence>MKFSYLLFFLTIFTGVALSQRVPTGEVDHKMIGLFDEYVQYNGLDGQLSTERLHPPLPSKALWRIEYHTTLYYSICSIVQDSLSPVCATADDKKVIASYADSDPRQWWTIFVVN</sequence>
<proteinExistence type="predicted"/>
<feature type="chain" id="PRO_5034331102" evidence="1">
    <location>
        <begin position="20"/>
        <end position="114"/>
    </location>
</feature>
<evidence type="ECO:0000256" key="1">
    <source>
        <dbReference type="SAM" id="SignalP"/>
    </source>
</evidence>
<organism evidence="2 3">
    <name type="scientific">Rhizophagus clarus</name>
    <dbReference type="NCBI Taxonomy" id="94130"/>
    <lineage>
        <taxon>Eukaryota</taxon>
        <taxon>Fungi</taxon>
        <taxon>Fungi incertae sedis</taxon>
        <taxon>Mucoromycota</taxon>
        <taxon>Glomeromycotina</taxon>
        <taxon>Glomeromycetes</taxon>
        <taxon>Glomerales</taxon>
        <taxon>Glomeraceae</taxon>
        <taxon>Rhizophagus</taxon>
    </lineage>
</organism>
<keyword evidence="1" id="KW-0732">Signal</keyword>
<accession>A0A8H3QQU3</accession>
<evidence type="ECO:0000313" key="2">
    <source>
        <dbReference type="EMBL" id="GES85669.1"/>
    </source>
</evidence>
<dbReference type="EMBL" id="BLAL01000156">
    <property type="protein sequence ID" value="GES85669.1"/>
    <property type="molecule type" value="Genomic_DNA"/>
</dbReference>
<evidence type="ECO:0000313" key="3">
    <source>
        <dbReference type="Proteomes" id="UP000615446"/>
    </source>
</evidence>
<reference evidence="2" key="1">
    <citation type="submission" date="2019-10" db="EMBL/GenBank/DDBJ databases">
        <title>Conservation and host-specific expression of non-tandemly repeated heterogenous ribosome RNA gene in arbuscular mycorrhizal fungi.</title>
        <authorList>
            <person name="Maeda T."/>
            <person name="Kobayashi Y."/>
            <person name="Nakagawa T."/>
            <person name="Ezawa T."/>
            <person name="Yamaguchi K."/>
            <person name="Bino T."/>
            <person name="Nishimoto Y."/>
            <person name="Shigenobu S."/>
            <person name="Kawaguchi M."/>
        </authorList>
    </citation>
    <scope>NUCLEOTIDE SEQUENCE</scope>
    <source>
        <strain evidence="2">HR1</strain>
    </source>
</reference>
<dbReference type="AlphaFoldDB" id="A0A8H3QQU3"/>
<comment type="caution">
    <text evidence="2">The sequence shown here is derived from an EMBL/GenBank/DDBJ whole genome shotgun (WGS) entry which is preliminary data.</text>
</comment>
<name>A0A8H3QQU3_9GLOM</name>